<evidence type="ECO:0000313" key="4">
    <source>
        <dbReference type="Proteomes" id="UP001180020"/>
    </source>
</evidence>
<comment type="caution">
    <text evidence="3">The sequence shown here is derived from an EMBL/GenBank/DDBJ whole genome shotgun (WGS) entry which is preliminary data.</text>
</comment>
<evidence type="ECO:0000256" key="1">
    <source>
        <dbReference type="ARBA" id="ARBA00006607"/>
    </source>
</evidence>
<gene>
    <name evidence="3" type="ORF">QJS10_CPA07g00931</name>
</gene>
<keyword evidence="4" id="KW-1185">Reference proteome</keyword>
<reference evidence="3" key="2">
    <citation type="submission" date="2023-06" db="EMBL/GenBank/DDBJ databases">
        <authorList>
            <person name="Ma L."/>
            <person name="Liu K.-W."/>
            <person name="Li Z."/>
            <person name="Hsiao Y.-Y."/>
            <person name="Qi Y."/>
            <person name="Fu T."/>
            <person name="Tang G."/>
            <person name="Zhang D."/>
            <person name="Sun W.-H."/>
            <person name="Liu D.-K."/>
            <person name="Li Y."/>
            <person name="Chen G.-Z."/>
            <person name="Liu X.-D."/>
            <person name="Liao X.-Y."/>
            <person name="Jiang Y.-T."/>
            <person name="Yu X."/>
            <person name="Hao Y."/>
            <person name="Huang J."/>
            <person name="Zhao X.-W."/>
            <person name="Ke S."/>
            <person name="Chen Y.-Y."/>
            <person name="Wu W.-L."/>
            <person name="Hsu J.-L."/>
            <person name="Lin Y.-F."/>
            <person name="Huang M.-D."/>
            <person name="Li C.-Y."/>
            <person name="Huang L."/>
            <person name="Wang Z.-W."/>
            <person name="Zhao X."/>
            <person name="Zhong W.-Y."/>
            <person name="Peng D.-H."/>
            <person name="Ahmad S."/>
            <person name="Lan S."/>
            <person name="Zhang J.-S."/>
            <person name="Tsai W.-C."/>
            <person name="Van De Peer Y."/>
            <person name="Liu Z.-J."/>
        </authorList>
    </citation>
    <scope>NUCLEOTIDE SEQUENCE</scope>
    <source>
        <strain evidence="3">CP</strain>
        <tissue evidence="3">Leaves</tissue>
    </source>
</reference>
<dbReference type="Proteomes" id="UP001180020">
    <property type="component" value="Unassembled WGS sequence"/>
</dbReference>
<dbReference type="EMBL" id="JAUJYO010000007">
    <property type="protein sequence ID" value="KAK1312368.1"/>
    <property type="molecule type" value="Genomic_DNA"/>
</dbReference>
<sequence>MGRLLHGSRPYHDLPNVPSLTSGGLGRLLGQIRDFKSEGYIDGKNDRRLNDCLRNCFVSSKKPSRAQASTEWISSRSSPLMVGTISANREREIGELIAKAMENVGKEGVITISIPRMPMFTGALSHYLCQPLIDKIRQRIQSWAASQLIKRQGIKPNRLQGGLGIGHLTPTQRHLLIVAEDVESDALAMLILNKLRVGIMLITKELGMNLEKVEMDMFGTCKKVTVILDGADDKKSIEEWYEELRSAIEFSTSDYDEEKLQERLAKLSGDGVVLKPTTARFHRSKALS</sequence>
<dbReference type="PANTHER" id="PTHR45633">
    <property type="entry name" value="60 KDA HEAT SHOCK PROTEIN, MITOCHONDRIAL"/>
    <property type="match status" value="1"/>
</dbReference>
<dbReference type="InterPro" id="IPR027409">
    <property type="entry name" value="GroEL-like_apical_dom_sf"/>
</dbReference>
<evidence type="ECO:0000256" key="2">
    <source>
        <dbReference type="ARBA" id="ARBA00023186"/>
    </source>
</evidence>
<keyword evidence="2" id="KW-0143">Chaperone</keyword>
<dbReference type="InterPro" id="IPR027410">
    <property type="entry name" value="TCP-1-like_intermed_sf"/>
</dbReference>
<dbReference type="GO" id="GO:0140662">
    <property type="term" value="F:ATP-dependent protein folding chaperone"/>
    <property type="evidence" value="ECO:0007669"/>
    <property type="project" value="InterPro"/>
</dbReference>
<dbReference type="SUPFAM" id="SSF52029">
    <property type="entry name" value="GroEL apical domain-like"/>
    <property type="match status" value="1"/>
</dbReference>
<proteinExistence type="inferred from homology"/>
<dbReference type="AlphaFoldDB" id="A0AAV9EJH0"/>
<reference evidence="3" key="1">
    <citation type="journal article" date="2023" name="Nat. Commun.">
        <title>Diploid and tetraploid genomes of Acorus and the evolution of monocots.</title>
        <authorList>
            <person name="Ma L."/>
            <person name="Liu K.W."/>
            <person name="Li Z."/>
            <person name="Hsiao Y.Y."/>
            <person name="Qi Y."/>
            <person name="Fu T."/>
            <person name="Tang G.D."/>
            <person name="Zhang D."/>
            <person name="Sun W.H."/>
            <person name="Liu D.K."/>
            <person name="Li Y."/>
            <person name="Chen G.Z."/>
            <person name="Liu X.D."/>
            <person name="Liao X.Y."/>
            <person name="Jiang Y.T."/>
            <person name="Yu X."/>
            <person name="Hao Y."/>
            <person name="Huang J."/>
            <person name="Zhao X.W."/>
            <person name="Ke S."/>
            <person name="Chen Y.Y."/>
            <person name="Wu W.L."/>
            <person name="Hsu J.L."/>
            <person name="Lin Y.F."/>
            <person name="Huang M.D."/>
            <person name="Li C.Y."/>
            <person name="Huang L."/>
            <person name="Wang Z.W."/>
            <person name="Zhao X."/>
            <person name="Zhong W.Y."/>
            <person name="Peng D.H."/>
            <person name="Ahmad S."/>
            <person name="Lan S."/>
            <person name="Zhang J.S."/>
            <person name="Tsai W.C."/>
            <person name="Van de Peer Y."/>
            <person name="Liu Z.J."/>
        </authorList>
    </citation>
    <scope>NUCLEOTIDE SEQUENCE</scope>
    <source>
        <strain evidence="3">CP</strain>
    </source>
</reference>
<dbReference type="GO" id="GO:0042026">
    <property type="term" value="P:protein refolding"/>
    <property type="evidence" value="ECO:0007669"/>
    <property type="project" value="InterPro"/>
</dbReference>
<dbReference type="InterPro" id="IPR001844">
    <property type="entry name" value="Cpn60/GroEL"/>
</dbReference>
<accession>A0AAV9EJH0</accession>
<name>A0AAV9EJH0_ACOCL</name>
<evidence type="ECO:0000313" key="3">
    <source>
        <dbReference type="EMBL" id="KAK1312368.1"/>
    </source>
</evidence>
<dbReference type="Gene3D" id="3.50.7.10">
    <property type="entry name" value="GroEL"/>
    <property type="match status" value="2"/>
</dbReference>
<protein>
    <submittedName>
        <fullName evidence="3">Uncharacterized protein</fullName>
    </submittedName>
</protein>
<dbReference type="SUPFAM" id="SSF54849">
    <property type="entry name" value="GroEL-intermediate domain like"/>
    <property type="match status" value="1"/>
</dbReference>
<comment type="similarity">
    <text evidence="1">Belongs to the chaperonin (HSP60) family.</text>
</comment>
<dbReference type="Gene3D" id="3.30.260.10">
    <property type="entry name" value="TCP-1-like chaperonin intermediate domain"/>
    <property type="match status" value="1"/>
</dbReference>
<organism evidence="3 4">
    <name type="scientific">Acorus calamus</name>
    <name type="common">Sweet flag</name>
    <dbReference type="NCBI Taxonomy" id="4465"/>
    <lineage>
        <taxon>Eukaryota</taxon>
        <taxon>Viridiplantae</taxon>
        <taxon>Streptophyta</taxon>
        <taxon>Embryophyta</taxon>
        <taxon>Tracheophyta</taxon>
        <taxon>Spermatophyta</taxon>
        <taxon>Magnoliopsida</taxon>
        <taxon>Liliopsida</taxon>
        <taxon>Acoraceae</taxon>
        <taxon>Acorus</taxon>
    </lineage>
</organism>